<feature type="region of interest" description="Disordered" evidence="1">
    <location>
        <begin position="90"/>
        <end position="119"/>
    </location>
</feature>
<dbReference type="OrthoDB" id="5509833at2"/>
<comment type="caution">
    <text evidence="2">The sequence shown here is derived from an EMBL/GenBank/DDBJ whole genome shotgun (WGS) entry which is preliminary data.</text>
</comment>
<proteinExistence type="predicted"/>
<dbReference type="AlphaFoldDB" id="A0A328CA62"/>
<organism evidence="2 3">
    <name type="scientific">Lujinxingia litoralis</name>
    <dbReference type="NCBI Taxonomy" id="2211119"/>
    <lineage>
        <taxon>Bacteria</taxon>
        <taxon>Deltaproteobacteria</taxon>
        <taxon>Bradymonadales</taxon>
        <taxon>Lujinxingiaceae</taxon>
        <taxon>Lujinxingia</taxon>
    </lineage>
</organism>
<evidence type="ECO:0000256" key="1">
    <source>
        <dbReference type="SAM" id="MobiDB-lite"/>
    </source>
</evidence>
<dbReference type="RefSeq" id="WP_111727816.1">
    <property type="nucleotide sequence ID" value="NZ_QHKO01000001.1"/>
</dbReference>
<name>A0A328CA62_9DELT</name>
<protein>
    <submittedName>
        <fullName evidence="2">Uncharacterized protein</fullName>
    </submittedName>
</protein>
<dbReference type="Proteomes" id="UP000249169">
    <property type="component" value="Unassembled WGS sequence"/>
</dbReference>
<reference evidence="2 3" key="1">
    <citation type="submission" date="2018-05" db="EMBL/GenBank/DDBJ databases">
        <title>Lujinxingia marina gen. nov. sp. nov., a new facultative anaerobic member of the class Deltaproteobacteria, and proposal of Lujinxingaceae fam. nov.</title>
        <authorList>
            <person name="Li C.-M."/>
        </authorList>
    </citation>
    <scope>NUCLEOTIDE SEQUENCE [LARGE SCALE GENOMIC DNA]</scope>
    <source>
        <strain evidence="2 3">B210</strain>
    </source>
</reference>
<evidence type="ECO:0000313" key="3">
    <source>
        <dbReference type="Proteomes" id="UP000249169"/>
    </source>
</evidence>
<evidence type="ECO:0000313" key="2">
    <source>
        <dbReference type="EMBL" id="RAL24644.1"/>
    </source>
</evidence>
<sequence>MARDPLLRLERAMELAAQLPTLWLEPGPAGDPIQALAELVQQGSAAVEQAPLFEFGEWVAQAQRLPLPENVSPGAGDPLERLRAWWAPVTGEASGESSEREQGLQKLPNAPSGAKDKASERDILGAGPTAALGQQVWQELVGRDLPGEVRAEAAARLAAYLEQTVEAPAALREVFSLLVFER</sequence>
<accession>A0A328CA62</accession>
<dbReference type="EMBL" id="QHKO01000001">
    <property type="protein sequence ID" value="RAL24644.1"/>
    <property type="molecule type" value="Genomic_DNA"/>
</dbReference>
<gene>
    <name evidence="2" type="ORF">DL240_00080</name>
</gene>
<keyword evidence="3" id="KW-1185">Reference proteome</keyword>